<dbReference type="EMBL" id="LASV01000210">
    <property type="protein sequence ID" value="KKA21007.1"/>
    <property type="molecule type" value="Genomic_DNA"/>
</dbReference>
<keyword evidence="5" id="KW-0175">Coiled coil</keyword>
<dbReference type="PANTHER" id="PTHR10131:SF94">
    <property type="entry name" value="TNF RECEPTOR-ASSOCIATED FACTOR 4"/>
    <property type="match status" value="1"/>
</dbReference>
<dbReference type="SUPFAM" id="SSF57850">
    <property type="entry name" value="RING/U-box"/>
    <property type="match status" value="1"/>
</dbReference>
<reference evidence="9 10" key="1">
    <citation type="submission" date="2015-04" db="EMBL/GenBank/DDBJ databases">
        <authorList>
            <person name="Heijne W.H."/>
            <person name="Fedorova N.D."/>
            <person name="Nierman W.C."/>
            <person name="Vollebregt A.W."/>
            <person name="Zhao Z."/>
            <person name="Wu L."/>
            <person name="Kumar M."/>
            <person name="Stam H."/>
            <person name="van den Berg M.A."/>
            <person name="Pel H.J."/>
        </authorList>
    </citation>
    <scope>NUCLEOTIDE SEQUENCE [LARGE SCALE GENOMIC DNA]</scope>
    <source>
        <strain evidence="9 10">CBS 393.64</strain>
    </source>
</reference>
<dbReference type="SMART" id="SM00184">
    <property type="entry name" value="RING"/>
    <property type="match status" value="1"/>
</dbReference>
<feature type="zinc finger region" description="TRAF-type" evidence="4">
    <location>
        <begin position="170"/>
        <end position="224"/>
    </location>
</feature>
<evidence type="ECO:0000256" key="4">
    <source>
        <dbReference type="PROSITE-ProRule" id="PRU00207"/>
    </source>
</evidence>
<feature type="compositionally biased region" description="Basic and acidic residues" evidence="6">
    <location>
        <begin position="433"/>
        <end position="448"/>
    </location>
</feature>
<dbReference type="SUPFAM" id="SSF49599">
    <property type="entry name" value="TRAF domain-like"/>
    <property type="match status" value="2"/>
</dbReference>
<name>A0A0F4YRT8_RASE3</name>
<dbReference type="OrthoDB" id="1630758at2759"/>
<evidence type="ECO:0000259" key="8">
    <source>
        <dbReference type="PROSITE" id="PS50145"/>
    </source>
</evidence>
<dbReference type="InterPro" id="IPR013083">
    <property type="entry name" value="Znf_RING/FYVE/PHD"/>
</dbReference>
<dbReference type="GO" id="GO:0008270">
    <property type="term" value="F:zinc ion binding"/>
    <property type="evidence" value="ECO:0007669"/>
    <property type="project" value="UniProtKB-KW"/>
</dbReference>
<dbReference type="InterPro" id="IPR001841">
    <property type="entry name" value="Znf_RING"/>
</dbReference>
<feature type="compositionally biased region" description="Low complexity" evidence="6">
    <location>
        <begin position="302"/>
        <end position="312"/>
    </location>
</feature>
<dbReference type="Gene3D" id="3.30.40.10">
    <property type="entry name" value="Zinc/RING finger domain, C3HC4 (zinc finger)"/>
    <property type="match status" value="4"/>
</dbReference>
<protein>
    <recommendedName>
        <fullName evidence="11">TRAF-like signal transducer</fullName>
    </recommendedName>
</protein>
<sequence length="448" mass="49764">MDPDRGVDEPVDLRALDYVSSYDEHLMCPICHCPFIRPVRLQCDHVFCQKCLNSAITSAAAGPDDFPCPTCRAPTKDIFMNVPRLLINMCDDVRVRCPFSSEGCKEILPRGHVQSHVDKYCEYKLLDCPSPTCSKKTRKKNMSSERRCMHTLFRCEDCEEDVMEQDLEEHRKELCPSLRTTCPDCEAVVFRNALAEHIDTCPEAIHPCQASKYGCSAKLKRADLTIHERSCPLVTIGPYIEAQNSRIDALDMTIRQLRQRNEILEDGIANIRSTLVESARFLQDGRDGRRSSPGGRGRSRSRSSSQPRASDSAIDRSSNLSSSNAMTYLLSLHESLREEVSRLSVAISDLDARASMAIMNESLRLKEDMAHTNAAVNSIRMQIHWLMNPRLHQGRAGSTGDSRTSTTTAGLRSASSGPSTAGPATAGSATDRLTPRRLSDSGREGTKL</sequence>
<dbReference type="Pfam" id="PF13445">
    <property type="entry name" value="zf-RING_UBOX"/>
    <property type="match status" value="1"/>
</dbReference>
<dbReference type="Pfam" id="PF02176">
    <property type="entry name" value="zf-TRAF"/>
    <property type="match status" value="1"/>
</dbReference>
<feature type="compositionally biased region" description="Low complexity" evidence="6">
    <location>
        <begin position="394"/>
        <end position="430"/>
    </location>
</feature>
<gene>
    <name evidence="9" type="ORF">T310_4953</name>
</gene>
<dbReference type="STRING" id="1408163.A0A0F4YRT8"/>
<dbReference type="InterPro" id="IPR027370">
    <property type="entry name" value="Znf-RING_euk"/>
</dbReference>
<organism evidence="9 10">
    <name type="scientific">Rasamsonia emersonii (strain ATCC 16479 / CBS 393.64 / IMI 116815)</name>
    <dbReference type="NCBI Taxonomy" id="1408163"/>
    <lineage>
        <taxon>Eukaryota</taxon>
        <taxon>Fungi</taxon>
        <taxon>Dikarya</taxon>
        <taxon>Ascomycota</taxon>
        <taxon>Pezizomycotina</taxon>
        <taxon>Eurotiomycetes</taxon>
        <taxon>Eurotiomycetidae</taxon>
        <taxon>Eurotiales</taxon>
        <taxon>Trichocomaceae</taxon>
        <taxon>Rasamsonia</taxon>
    </lineage>
</organism>
<feature type="region of interest" description="Disordered" evidence="6">
    <location>
        <begin position="282"/>
        <end position="319"/>
    </location>
</feature>
<dbReference type="GeneID" id="25317300"/>
<evidence type="ECO:0000256" key="1">
    <source>
        <dbReference type="ARBA" id="ARBA00022723"/>
    </source>
</evidence>
<keyword evidence="10" id="KW-1185">Reference proteome</keyword>
<evidence type="ECO:0000313" key="9">
    <source>
        <dbReference type="EMBL" id="KKA21007.1"/>
    </source>
</evidence>
<dbReference type="InterPro" id="IPR001293">
    <property type="entry name" value="Znf_TRAF"/>
</dbReference>
<evidence type="ECO:0008006" key="11">
    <source>
        <dbReference type="Google" id="ProtNLM"/>
    </source>
</evidence>
<dbReference type="PROSITE" id="PS50089">
    <property type="entry name" value="ZF_RING_2"/>
    <property type="match status" value="1"/>
</dbReference>
<proteinExistence type="predicted"/>
<evidence type="ECO:0000313" key="10">
    <source>
        <dbReference type="Proteomes" id="UP000053958"/>
    </source>
</evidence>
<evidence type="ECO:0000256" key="6">
    <source>
        <dbReference type="SAM" id="MobiDB-lite"/>
    </source>
</evidence>
<evidence type="ECO:0000256" key="5">
    <source>
        <dbReference type="SAM" id="Coils"/>
    </source>
</evidence>
<feature type="coiled-coil region" evidence="5">
    <location>
        <begin position="240"/>
        <end position="274"/>
    </location>
</feature>
<keyword evidence="2 4" id="KW-0863">Zinc-finger</keyword>
<comment type="caution">
    <text evidence="9">The sequence shown here is derived from an EMBL/GenBank/DDBJ whole genome shotgun (WGS) entry which is preliminary data.</text>
</comment>
<evidence type="ECO:0000256" key="2">
    <source>
        <dbReference type="ARBA" id="ARBA00022771"/>
    </source>
</evidence>
<dbReference type="InterPro" id="IPR017907">
    <property type="entry name" value="Znf_RING_CS"/>
</dbReference>
<dbReference type="PROSITE" id="PS50145">
    <property type="entry name" value="ZF_TRAF"/>
    <property type="match status" value="1"/>
</dbReference>
<keyword evidence="1 4" id="KW-0479">Metal-binding</keyword>
<dbReference type="Proteomes" id="UP000053958">
    <property type="component" value="Unassembled WGS sequence"/>
</dbReference>
<dbReference type="PROSITE" id="PS00518">
    <property type="entry name" value="ZF_RING_1"/>
    <property type="match status" value="1"/>
</dbReference>
<evidence type="ECO:0000259" key="7">
    <source>
        <dbReference type="PROSITE" id="PS50089"/>
    </source>
</evidence>
<accession>A0A0F4YRT8</accession>
<feature type="domain" description="TRAF-type" evidence="8">
    <location>
        <begin position="170"/>
        <end position="224"/>
    </location>
</feature>
<dbReference type="RefSeq" id="XP_013327619.1">
    <property type="nucleotide sequence ID" value="XM_013472165.1"/>
</dbReference>
<feature type="region of interest" description="Disordered" evidence="6">
    <location>
        <begin position="392"/>
        <end position="448"/>
    </location>
</feature>
<dbReference type="PANTHER" id="PTHR10131">
    <property type="entry name" value="TNF RECEPTOR ASSOCIATED FACTOR"/>
    <property type="match status" value="1"/>
</dbReference>
<keyword evidence="3 4" id="KW-0862">Zinc</keyword>
<evidence type="ECO:0000256" key="3">
    <source>
        <dbReference type="ARBA" id="ARBA00022833"/>
    </source>
</evidence>
<dbReference type="AlphaFoldDB" id="A0A0F4YRT8"/>
<feature type="domain" description="RING-type" evidence="7">
    <location>
        <begin position="28"/>
        <end position="72"/>
    </location>
</feature>